<dbReference type="InterPro" id="IPR005467">
    <property type="entry name" value="His_kinase_dom"/>
</dbReference>
<keyword evidence="3" id="KW-0597">Phosphoprotein</keyword>
<dbReference type="GO" id="GO:0000155">
    <property type="term" value="F:phosphorelay sensor kinase activity"/>
    <property type="evidence" value="ECO:0007669"/>
    <property type="project" value="InterPro"/>
</dbReference>
<dbReference type="Gene3D" id="3.30.450.40">
    <property type="match status" value="1"/>
</dbReference>
<dbReference type="InterPro" id="IPR003594">
    <property type="entry name" value="HATPase_dom"/>
</dbReference>
<evidence type="ECO:0000313" key="8">
    <source>
        <dbReference type="Proteomes" id="UP000238348"/>
    </source>
</evidence>
<dbReference type="PANTHER" id="PTHR43642">
    <property type="entry name" value="HYBRID SIGNAL TRANSDUCTION HISTIDINE KINASE G"/>
    <property type="match status" value="1"/>
</dbReference>
<dbReference type="InterPro" id="IPR003661">
    <property type="entry name" value="HisK_dim/P_dom"/>
</dbReference>
<dbReference type="OrthoDB" id="9801841at2"/>
<feature type="region of interest" description="Disordered" evidence="4">
    <location>
        <begin position="1727"/>
        <end position="1755"/>
    </location>
</feature>
<gene>
    <name evidence="7" type="ORF">SOCE26_014360</name>
</gene>
<accession>A0A2L0EL78</accession>
<dbReference type="SMART" id="SM00065">
    <property type="entry name" value="GAF"/>
    <property type="match status" value="1"/>
</dbReference>
<dbReference type="SUPFAM" id="SSF55874">
    <property type="entry name" value="ATPase domain of HSP90 chaperone/DNA topoisomerase II/histidine kinase"/>
    <property type="match status" value="1"/>
</dbReference>
<dbReference type="InterPro" id="IPR000719">
    <property type="entry name" value="Prot_kinase_dom"/>
</dbReference>
<dbReference type="Pfam" id="PF01590">
    <property type="entry name" value="GAF"/>
    <property type="match status" value="1"/>
</dbReference>
<dbReference type="SUPFAM" id="SSF55781">
    <property type="entry name" value="GAF domain-like"/>
    <property type="match status" value="1"/>
</dbReference>
<comment type="catalytic activity">
    <reaction evidence="1">
        <text>ATP + protein L-histidine = ADP + protein N-phospho-L-histidine.</text>
        <dbReference type="EC" id="2.7.13.3"/>
    </reaction>
</comment>
<dbReference type="Pfam" id="PF02518">
    <property type="entry name" value="HATPase_c"/>
    <property type="match status" value="1"/>
</dbReference>
<dbReference type="InterPro" id="IPR004358">
    <property type="entry name" value="Sig_transdc_His_kin-like_C"/>
</dbReference>
<dbReference type="EMBL" id="CP012673">
    <property type="protein sequence ID" value="AUX40040.1"/>
    <property type="molecule type" value="Genomic_DNA"/>
</dbReference>
<dbReference type="CDD" id="cd14014">
    <property type="entry name" value="STKc_PknB_like"/>
    <property type="match status" value="1"/>
</dbReference>
<protein>
    <recommendedName>
        <fullName evidence="2">histidine kinase</fullName>
        <ecNumber evidence="2">2.7.13.3</ecNumber>
    </recommendedName>
</protein>
<dbReference type="Gene3D" id="1.10.287.130">
    <property type="match status" value="1"/>
</dbReference>
<dbReference type="InterPro" id="IPR053159">
    <property type="entry name" value="Hybrid_Histidine_Kinase"/>
</dbReference>
<dbReference type="Pfam" id="PF00512">
    <property type="entry name" value="HisKA"/>
    <property type="match status" value="1"/>
</dbReference>
<dbReference type="Pfam" id="PF13191">
    <property type="entry name" value="AAA_16"/>
    <property type="match status" value="1"/>
</dbReference>
<dbReference type="PROSITE" id="PS50011">
    <property type="entry name" value="PROTEIN_KINASE_DOM"/>
    <property type="match status" value="1"/>
</dbReference>
<dbReference type="PROSITE" id="PS50109">
    <property type="entry name" value="HIS_KIN"/>
    <property type="match status" value="1"/>
</dbReference>
<evidence type="ECO:0000259" key="5">
    <source>
        <dbReference type="PROSITE" id="PS50011"/>
    </source>
</evidence>
<dbReference type="InterPro" id="IPR003018">
    <property type="entry name" value="GAF"/>
</dbReference>
<reference evidence="7 8" key="1">
    <citation type="submission" date="2015-09" db="EMBL/GenBank/DDBJ databases">
        <title>Sorangium comparison.</title>
        <authorList>
            <person name="Zaburannyi N."/>
            <person name="Bunk B."/>
            <person name="Overmann J."/>
            <person name="Mueller R."/>
        </authorList>
    </citation>
    <scope>NUCLEOTIDE SEQUENCE [LARGE SCALE GENOMIC DNA]</scope>
    <source>
        <strain evidence="7 8">So ce26</strain>
    </source>
</reference>
<dbReference type="Proteomes" id="UP000238348">
    <property type="component" value="Chromosome"/>
</dbReference>
<dbReference type="EC" id="2.7.13.3" evidence="2"/>
<proteinExistence type="predicted"/>
<dbReference type="InterPro" id="IPR011009">
    <property type="entry name" value="Kinase-like_dom_sf"/>
</dbReference>
<dbReference type="SUPFAM" id="SSF47384">
    <property type="entry name" value="Homodimeric domain of signal transducing histidine kinase"/>
    <property type="match status" value="1"/>
</dbReference>
<name>A0A2L0EL78_SORCE</name>
<dbReference type="InterPro" id="IPR041664">
    <property type="entry name" value="AAA_16"/>
</dbReference>
<organism evidence="7 8">
    <name type="scientific">Sorangium cellulosum</name>
    <name type="common">Polyangium cellulosum</name>
    <dbReference type="NCBI Taxonomy" id="56"/>
    <lineage>
        <taxon>Bacteria</taxon>
        <taxon>Pseudomonadati</taxon>
        <taxon>Myxococcota</taxon>
        <taxon>Polyangia</taxon>
        <taxon>Polyangiales</taxon>
        <taxon>Polyangiaceae</taxon>
        <taxon>Sorangium</taxon>
    </lineage>
</organism>
<evidence type="ECO:0000256" key="4">
    <source>
        <dbReference type="SAM" id="MobiDB-lite"/>
    </source>
</evidence>
<dbReference type="CDD" id="cd00082">
    <property type="entry name" value="HisKA"/>
    <property type="match status" value="1"/>
</dbReference>
<dbReference type="GO" id="GO:0005524">
    <property type="term" value="F:ATP binding"/>
    <property type="evidence" value="ECO:0007669"/>
    <property type="project" value="InterPro"/>
</dbReference>
<evidence type="ECO:0000259" key="6">
    <source>
        <dbReference type="PROSITE" id="PS50109"/>
    </source>
</evidence>
<dbReference type="Pfam" id="PF00069">
    <property type="entry name" value="Pkinase"/>
    <property type="match status" value="1"/>
</dbReference>
<dbReference type="InterPro" id="IPR036097">
    <property type="entry name" value="HisK_dim/P_sf"/>
</dbReference>
<dbReference type="SMART" id="SM00388">
    <property type="entry name" value="HisKA"/>
    <property type="match status" value="1"/>
</dbReference>
<dbReference type="InterPro" id="IPR036890">
    <property type="entry name" value="HATPase_C_sf"/>
</dbReference>
<dbReference type="InterPro" id="IPR029016">
    <property type="entry name" value="GAF-like_dom_sf"/>
</dbReference>
<feature type="domain" description="Histidine kinase" evidence="6">
    <location>
        <begin position="1504"/>
        <end position="1724"/>
    </location>
</feature>
<dbReference type="Gene3D" id="3.40.50.300">
    <property type="entry name" value="P-loop containing nucleotide triphosphate hydrolases"/>
    <property type="match status" value="1"/>
</dbReference>
<dbReference type="SUPFAM" id="SSF52540">
    <property type="entry name" value="P-loop containing nucleoside triphosphate hydrolases"/>
    <property type="match status" value="1"/>
</dbReference>
<evidence type="ECO:0000313" key="7">
    <source>
        <dbReference type="EMBL" id="AUX40040.1"/>
    </source>
</evidence>
<dbReference type="SUPFAM" id="SSF56112">
    <property type="entry name" value="Protein kinase-like (PK-like)"/>
    <property type="match status" value="1"/>
</dbReference>
<dbReference type="Gene3D" id="3.30.565.10">
    <property type="entry name" value="Histidine kinase-like ATPase, C-terminal domain"/>
    <property type="match status" value="1"/>
</dbReference>
<dbReference type="PANTHER" id="PTHR43642:SF1">
    <property type="entry name" value="HYBRID SIGNAL TRANSDUCTION HISTIDINE KINASE G"/>
    <property type="match status" value="1"/>
</dbReference>
<evidence type="ECO:0000256" key="1">
    <source>
        <dbReference type="ARBA" id="ARBA00000085"/>
    </source>
</evidence>
<dbReference type="SMART" id="SM00220">
    <property type="entry name" value="S_TKc"/>
    <property type="match status" value="1"/>
</dbReference>
<dbReference type="SMART" id="SM00387">
    <property type="entry name" value="HATPase_c"/>
    <property type="match status" value="1"/>
</dbReference>
<feature type="domain" description="Protein kinase" evidence="5">
    <location>
        <begin position="1"/>
        <end position="269"/>
    </location>
</feature>
<dbReference type="PRINTS" id="PR00344">
    <property type="entry name" value="BCTRLSENSOR"/>
</dbReference>
<evidence type="ECO:0000256" key="2">
    <source>
        <dbReference type="ARBA" id="ARBA00012438"/>
    </source>
</evidence>
<feature type="compositionally biased region" description="Polar residues" evidence="4">
    <location>
        <begin position="1734"/>
        <end position="1745"/>
    </location>
</feature>
<dbReference type="RefSeq" id="WP_104977909.1">
    <property type="nucleotide sequence ID" value="NZ_CP012673.1"/>
</dbReference>
<dbReference type="Gene3D" id="1.10.510.10">
    <property type="entry name" value="Transferase(Phosphotransferase) domain 1"/>
    <property type="match status" value="1"/>
</dbReference>
<sequence length="1755" mass="190026">MELSVQIVKSLDSAGYGQIKAVARTRSAEVFRAVAPSDGRAVRSVILKIYSDASEGPDHEAAVLRRLGRAFQLLTFDGKRCLEMPDIDGVSVATVCARRRLAIDEALAIGAAVAGELTEVHRRHVIHKDVNPSNVVWNERSGAVQLVDFGVASELPLEQAELAQPSQIEGTLAYMAPEQTGRMNRPLDARADLYALGVTLYEMLTGRRPFETSDPLDLVYCHLARAAAPPREVDPAIPEVVSDIVLRLMAKEPQDRYQTGWGVEADLRFCVESWRSARRIDPFPLGRRDVPDRLAIPRRLYGRDDEIGAVALALERATTEERAELVLVGGPPGIGKSALAHELLRPITGKRGTFGAGKCDRFQRATPYDVLAKALQGVVRHLLGAEPDAVAAWRQELLSALGENGALVTALVPDLTLLIGPQPPLRELDPVEARNRSMLVLRGFVRALSRDSQPLVLFLDDLQWADAATLDLLCELAADPELRFCCVILAYRDNDLSEGHPLCAAMDRMQSGAARVTSLVLSPLRERAVAELVADALRAPASRVRILASIVERKTGGNPFIIGQLLQRLHRDGVITFDPAAASFTWDEARAEAAPMAENAAELLRARLGELSPAARSALRVGACLGDTFDIATLAAVCRAAAEDTLSDLREPVEAGMLIPLRLRAPDGHPSRATFAFAHDRIREAAYALVDVRDRPAVHLELGRRLLAMMPAERLDERLFMILDQFKAGQALLADEGERIEVARLFLRGGQRALGAASFEPAASLLGAGVRVLGEQGFARARELAVSLYRAAALAASITGDFGGAEQLASVLSSHAASVFDEIEVDGLRIWSAQAQDRRAEAVRLGLRALGRLGVKLPEKPTAEDARRAIAAIRERLSGKAVEELAALPPMRDPGALAAIELIRRIQGSAFYVAPEHYPVLAAEGVRLSIQYGNAPASSQSYVYFGNLLYVLEGDAEGGARFGRLAMDVMRRLGARELSAVIITLFECMLHPRTAHFRDTLGPLRMGYQEGMAHGDFEWAAYCGVTYGTHAYVSGAPLRGLLQEIVELRRSFTTLHQKTITRDIKTLQQATMNLLGAVGQPTILKGDALDAEAERPDLEAAGNSPSLFYIAFHRALLLTLFGDFRGVLAAIDEIKSHLSAVRTLILYTRMQASEALACLMVAAEEAGERRAALVERAEGILAELRQAARQAPMNFGHHVALIEAARSWIQGEPPWDTARLYDKAVTWAEAQGYVQDAAFACELAGRFWLAAGRDFLARAYLERARRLYARWGAVAKVAQLEQQYATLLPMHAPMGALLTTSQAPAVLLDAASLFRASHSITSSLTLHELPARLLSTVMENAGAQRGALFVERDGTLVLEATGDPSRGAVRAGGVPVERAGDRACLSVVRTVARTQAPVVIEDARTSPATRDDPYVVSRQSRSMLCTPVLSGGALRGVLYLENDLATGAFTAERVEVVAILSAQAAVALENAFLYDDLARLLEERTRLLALAEEGVRARDTFLTIAAHELRTPLTPLLMEAQVLLRDARAGRMDAGGPDRAVRKLERAVRQIVRLERLASDLLDVARLAADQPEMQMEPVNLSEVVRDVAASHAVALKHAGSTLSLAAELGVVGVWDRARLRQVVDKLLSNAVKFGEGKPIDVRVESDGGRARLVVRDRGAGIARATQARLFGRFERGVSERHFGGLGLGLWIARRIVDALGGSIRIESEPGAGATFIVELPREPAREARGLSPNAPTSGQASSSVHHGRAEGHTG</sequence>
<dbReference type="InterPro" id="IPR027417">
    <property type="entry name" value="P-loop_NTPase"/>
</dbReference>
<evidence type="ECO:0000256" key="3">
    <source>
        <dbReference type="ARBA" id="ARBA00022553"/>
    </source>
</evidence>